<reference evidence="1" key="1">
    <citation type="submission" date="2023-03" db="UniProtKB">
        <authorList>
            <consortium name="EnsemblPlants"/>
        </authorList>
    </citation>
    <scope>IDENTIFICATION</scope>
</reference>
<accession>A0A9I9EBG6</accession>
<evidence type="ECO:0000313" key="1">
    <source>
        <dbReference type="EnsemblPlants" id="MELO3C031269.2.1"/>
    </source>
</evidence>
<proteinExistence type="predicted"/>
<sequence>EILRIPNPRFCAKGYYTTTRNDGDGATLTKLKKNNARQRSDVRRTTFGRWSDADKFTATHSKKVKKKLEEARE</sequence>
<dbReference type="EnsemblPlants" id="MELO3C031269.2.1">
    <property type="protein sequence ID" value="MELO3C031269.2.1"/>
    <property type="gene ID" value="MELO3C031269.2"/>
</dbReference>
<dbReference type="AlphaFoldDB" id="A0A9I9EBG6"/>
<organism evidence="1">
    <name type="scientific">Cucumis melo</name>
    <name type="common">Muskmelon</name>
    <dbReference type="NCBI Taxonomy" id="3656"/>
    <lineage>
        <taxon>Eukaryota</taxon>
        <taxon>Viridiplantae</taxon>
        <taxon>Streptophyta</taxon>
        <taxon>Embryophyta</taxon>
        <taxon>Tracheophyta</taxon>
        <taxon>Spermatophyta</taxon>
        <taxon>Magnoliopsida</taxon>
        <taxon>eudicotyledons</taxon>
        <taxon>Gunneridae</taxon>
        <taxon>Pentapetalae</taxon>
        <taxon>rosids</taxon>
        <taxon>fabids</taxon>
        <taxon>Cucurbitales</taxon>
        <taxon>Cucurbitaceae</taxon>
        <taxon>Benincaseae</taxon>
        <taxon>Cucumis</taxon>
    </lineage>
</organism>
<name>A0A9I9EBG6_CUCME</name>
<protein>
    <submittedName>
        <fullName evidence="1">Uncharacterized protein</fullName>
    </submittedName>
</protein>
<dbReference type="Gramene" id="MELO3C031269.2.1">
    <property type="protein sequence ID" value="MELO3C031269.2.1"/>
    <property type="gene ID" value="MELO3C031269.2"/>
</dbReference>